<evidence type="ECO:0000313" key="3">
    <source>
        <dbReference type="Proteomes" id="UP001469553"/>
    </source>
</evidence>
<reference evidence="2 3" key="1">
    <citation type="submission" date="2021-06" db="EMBL/GenBank/DDBJ databases">
        <authorList>
            <person name="Palmer J.M."/>
        </authorList>
    </citation>
    <scope>NUCLEOTIDE SEQUENCE [LARGE SCALE GENOMIC DNA]</scope>
    <source>
        <strain evidence="2 3">AS_MEX2019</strain>
        <tissue evidence="2">Muscle</tissue>
    </source>
</reference>
<protein>
    <submittedName>
        <fullName evidence="2">Uncharacterized protein</fullName>
    </submittedName>
</protein>
<comment type="caution">
    <text evidence="2">The sequence shown here is derived from an EMBL/GenBank/DDBJ whole genome shotgun (WGS) entry which is preliminary data.</text>
</comment>
<accession>A0ABV0YW97</accession>
<dbReference type="Proteomes" id="UP001469553">
    <property type="component" value="Unassembled WGS sequence"/>
</dbReference>
<feature type="region of interest" description="Disordered" evidence="1">
    <location>
        <begin position="62"/>
        <end position="88"/>
    </location>
</feature>
<organism evidence="2 3">
    <name type="scientific">Ameca splendens</name>
    <dbReference type="NCBI Taxonomy" id="208324"/>
    <lineage>
        <taxon>Eukaryota</taxon>
        <taxon>Metazoa</taxon>
        <taxon>Chordata</taxon>
        <taxon>Craniata</taxon>
        <taxon>Vertebrata</taxon>
        <taxon>Euteleostomi</taxon>
        <taxon>Actinopterygii</taxon>
        <taxon>Neopterygii</taxon>
        <taxon>Teleostei</taxon>
        <taxon>Neoteleostei</taxon>
        <taxon>Acanthomorphata</taxon>
        <taxon>Ovalentaria</taxon>
        <taxon>Atherinomorphae</taxon>
        <taxon>Cyprinodontiformes</taxon>
        <taxon>Goodeidae</taxon>
        <taxon>Ameca</taxon>
    </lineage>
</organism>
<sequence>MSLNLMGLFGKGSPECLCWVRLARVICYSFTDRFDPHAVSIQETDKVLTKILFTGNVVVQEEPEPRNQLQGMRSDPPGRGTDNEAAHR</sequence>
<dbReference type="EMBL" id="JAHRIP010043922">
    <property type="protein sequence ID" value="MEQ2297706.1"/>
    <property type="molecule type" value="Genomic_DNA"/>
</dbReference>
<gene>
    <name evidence="2" type="ORF">AMECASPLE_037380</name>
</gene>
<evidence type="ECO:0000313" key="2">
    <source>
        <dbReference type="EMBL" id="MEQ2297706.1"/>
    </source>
</evidence>
<evidence type="ECO:0000256" key="1">
    <source>
        <dbReference type="SAM" id="MobiDB-lite"/>
    </source>
</evidence>
<proteinExistence type="predicted"/>
<keyword evidence="3" id="KW-1185">Reference proteome</keyword>
<name>A0ABV0YW97_9TELE</name>